<evidence type="ECO:0000256" key="1">
    <source>
        <dbReference type="SAM" id="Coils"/>
    </source>
</evidence>
<proteinExistence type="predicted"/>
<accession>A0A8S1ESU7</accession>
<feature type="compositionally biased region" description="Basic residues" evidence="2">
    <location>
        <begin position="81"/>
        <end position="98"/>
    </location>
</feature>
<reference evidence="3 4" key="1">
    <citation type="submission" date="2020-04" db="EMBL/GenBank/DDBJ databases">
        <authorList>
            <person name="Laetsch R D."/>
            <person name="Stevens L."/>
            <person name="Kumar S."/>
            <person name="Blaxter L. M."/>
        </authorList>
    </citation>
    <scope>NUCLEOTIDE SEQUENCE [LARGE SCALE GENOMIC DNA]</scope>
</reference>
<dbReference type="AlphaFoldDB" id="A0A8S1ESU7"/>
<keyword evidence="4" id="KW-1185">Reference proteome</keyword>
<feature type="coiled-coil region" evidence="1">
    <location>
        <begin position="5"/>
        <end position="49"/>
    </location>
</feature>
<feature type="compositionally biased region" description="Basic and acidic residues" evidence="2">
    <location>
        <begin position="99"/>
        <end position="142"/>
    </location>
</feature>
<name>A0A8S1ESU7_9PELO</name>
<keyword evidence="1" id="KW-0175">Coiled coil</keyword>
<comment type="caution">
    <text evidence="3">The sequence shown here is derived from an EMBL/GenBank/DDBJ whole genome shotgun (WGS) entry which is preliminary data.</text>
</comment>
<dbReference type="EMBL" id="CADEPM010000004">
    <property type="protein sequence ID" value="CAB3405097.1"/>
    <property type="molecule type" value="Genomic_DNA"/>
</dbReference>
<sequence>MVKLLEEQKIALIKQERERRRLARLKQVRQQALDQAKAIRESVSQKKREVIEDIKLELHMEIEEAVEEIAKKGPVISARSLPRRSKSKNTPTRHSRRRPMTEEDCRKAKARNESAISRLREQRRKEKMEKEEKVRRRKEAERVANQFLKQSAL</sequence>
<dbReference type="OrthoDB" id="5850841at2759"/>
<organism evidence="3 4">
    <name type="scientific">Caenorhabditis bovis</name>
    <dbReference type="NCBI Taxonomy" id="2654633"/>
    <lineage>
        <taxon>Eukaryota</taxon>
        <taxon>Metazoa</taxon>
        <taxon>Ecdysozoa</taxon>
        <taxon>Nematoda</taxon>
        <taxon>Chromadorea</taxon>
        <taxon>Rhabditida</taxon>
        <taxon>Rhabditina</taxon>
        <taxon>Rhabditomorpha</taxon>
        <taxon>Rhabditoidea</taxon>
        <taxon>Rhabditidae</taxon>
        <taxon>Peloderinae</taxon>
        <taxon>Caenorhabditis</taxon>
    </lineage>
</organism>
<evidence type="ECO:0000256" key="2">
    <source>
        <dbReference type="SAM" id="MobiDB-lite"/>
    </source>
</evidence>
<feature type="region of interest" description="Disordered" evidence="2">
    <location>
        <begin position="73"/>
        <end position="153"/>
    </location>
</feature>
<evidence type="ECO:0000313" key="4">
    <source>
        <dbReference type="Proteomes" id="UP000494206"/>
    </source>
</evidence>
<dbReference type="Proteomes" id="UP000494206">
    <property type="component" value="Unassembled WGS sequence"/>
</dbReference>
<gene>
    <name evidence="3" type="ORF">CBOVIS_LOCUS7336</name>
</gene>
<protein>
    <submittedName>
        <fullName evidence="3">Uncharacterized protein</fullName>
    </submittedName>
</protein>
<evidence type="ECO:0000313" key="3">
    <source>
        <dbReference type="EMBL" id="CAB3405097.1"/>
    </source>
</evidence>